<gene>
    <name evidence="2" type="ORF">SMAX5B_021933</name>
</gene>
<dbReference type="GO" id="GO:0045087">
    <property type="term" value="P:innate immune response"/>
    <property type="evidence" value="ECO:0007669"/>
    <property type="project" value="TreeGrafter"/>
</dbReference>
<dbReference type="AlphaFoldDB" id="A0A2U9CJM7"/>
<reference evidence="2 3" key="1">
    <citation type="submission" date="2017-12" db="EMBL/GenBank/DDBJ databases">
        <title>Integrating genomic resources of turbot (Scophthalmus maximus) in depth evaluation of genetic and physical mapping variation across individuals.</title>
        <authorList>
            <person name="Martinez P."/>
        </authorList>
    </citation>
    <scope>NUCLEOTIDE SEQUENCE [LARGE SCALE GENOMIC DNA]</scope>
</reference>
<dbReference type="EMBL" id="CP026259">
    <property type="protein sequence ID" value="AWP16240.1"/>
    <property type="molecule type" value="Genomic_DNA"/>
</dbReference>
<evidence type="ECO:0000313" key="2">
    <source>
        <dbReference type="EMBL" id="AWP16240.1"/>
    </source>
</evidence>
<dbReference type="Proteomes" id="UP000246464">
    <property type="component" value="Chromosome 17"/>
</dbReference>
<dbReference type="InterPro" id="IPR042837">
    <property type="entry name" value="PTX3"/>
</dbReference>
<feature type="region of interest" description="Disordered" evidence="1">
    <location>
        <begin position="238"/>
        <end position="272"/>
    </location>
</feature>
<sequence length="332" mass="36143">MVIGRHADICCWELSLEVCRETRGQGFSSDLDLSYFCCSTPTPVGQSASMRARSPCRHREETFPVPPVLLPRSPTMPPVSHSAASPQFNFGHVTRPTSTAAAPQLSHPLRLLPSFFPAAELIKSPCQSTDSSRWDKLSIALEDSHMRQNMLLESLEQCCGGMVSLRAQVEKLTRGTCQRCVPSVESACGAQAERASLRLQQGLVELRREGAEREGRLNATVQMLLHSSREENARLKRLEEGRGHGAVPSGPADSRTGRQPTPRPGLGLGAAFISGAKPFPSGLREQEASSPLDMATMERALVAIATELQQVHLQLSRVIEQAGTSRKDRGDT</sequence>
<dbReference type="PANTHER" id="PTHR46943">
    <property type="entry name" value="PENTRAXIN-RELATED PROTEIN PTX3"/>
    <property type="match status" value="1"/>
</dbReference>
<evidence type="ECO:0000256" key="1">
    <source>
        <dbReference type="SAM" id="MobiDB-lite"/>
    </source>
</evidence>
<evidence type="ECO:0000313" key="3">
    <source>
        <dbReference type="Proteomes" id="UP000246464"/>
    </source>
</evidence>
<protein>
    <submittedName>
        <fullName evidence="2">Putative pentraxin-related protein PTX3-like</fullName>
    </submittedName>
</protein>
<proteinExistence type="predicted"/>
<keyword evidence="3" id="KW-1185">Reference proteome</keyword>
<dbReference type="PANTHER" id="PTHR46943:SF1">
    <property type="entry name" value="PENTRAXIN-RELATED PROTEIN PTX3"/>
    <property type="match status" value="1"/>
</dbReference>
<name>A0A2U9CJM7_SCOMX</name>
<dbReference type="GO" id="GO:0001849">
    <property type="term" value="F:complement component C1q complex binding"/>
    <property type="evidence" value="ECO:0007669"/>
    <property type="project" value="TreeGrafter"/>
</dbReference>
<dbReference type="GO" id="GO:0005615">
    <property type="term" value="C:extracellular space"/>
    <property type="evidence" value="ECO:0007669"/>
    <property type="project" value="TreeGrafter"/>
</dbReference>
<organism evidence="2 3">
    <name type="scientific">Scophthalmus maximus</name>
    <name type="common">Turbot</name>
    <name type="synonym">Psetta maxima</name>
    <dbReference type="NCBI Taxonomy" id="52904"/>
    <lineage>
        <taxon>Eukaryota</taxon>
        <taxon>Metazoa</taxon>
        <taxon>Chordata</taxon>
        <taxon>Craniata</taxon>
        <taxon>Vertebrata</taxon>
        <taxon>Euteleostomi</taxon>
        <taxon>Actinopterygii</taxon>
        <taxon>Neopterygii</taxon>
        <taxon>Teleostei</taxon>
        <taxon>Neoteleostei</taxon>
        <taxon>Acanthomorphata</taxon>
        <taxon>Carangaria</taxon>
        <taxon>Pleuronectiformes</taxon>
        <taxon>Pleuronectoidei</taxon>
        <taxon>Scophthalmidae</taxon>
        <taxon>Scophthalmus</taxon>
    </lineage>
</organism>
<accession>A0A2U9CJM7</accession>